<protein>
    <submittedName>
        <fullName evidence="2">Uncharacterized protein</fullName>
    </submittedName>
</protein>
<keyword evidence="3" id="KW-1185">Reference proteome</keyword>
<feature type="region of interest" description="Disordered" evidence="1">
    <location>
        <begin position="104"/>
        <end position="292"/>
    </location>
</feature>
<dbReference type="EMBL" id="SGPM01000329">
    <property type="protein sequence ID" value="THH26603.1"/>
    <property type="molecule type" value="Genomic_DNA"/>
</dbReference>
<gene>
    <name evidence="2" type="ORF">EUX98_g7583</name>
</gene>
<evidence type="ECO:0000313" key="2">
    <source>
        <dbReference type="EMBL" id="THH26603.1"/>
    </source>
</evidence>
<feature type="compositionally biased region" description="Low complexity" evidence="1">
    <location>
        <begin position="32"/>
        <end position="46"/>
    </location>
</feature>
<organism evidence="2 3">
    <name type="scientific">Antrodiella citrinella</name>
    <dbReference type="NCBI Taxonomy" id="2447956"/>
    <lineage>
        <taxon>Eukaryota</taxon>
        <taxon>Fungi</taxon>
        <taxon>Dikarya</taxon>
        <taxon>Basidiomycota</taxon>
        <taxon>Agaricomycotina</taxon>
        <taxon>Agaricomycetes</taxon>
        <taxon>Polyporales</taxon>
        <taxon>Steccherinaceae</taxon>
        <taxon>Antrodiella</taxon>
    </lineage>
</organism>
<feature type="compositionally biased region" description="Low complexity" evidence="1">
    <location>
        <begin position="188"/>
        <end position="216"/>
    </location>
</feature>
<feature type="compositionally biased region" description="Low complexity" evidence="1">
    <location>
        <begin position="262"/>
        <end position="273"/>
    </location>
</feature>
<accession>A0A4V3XHT9</accession>
<feature type="compositionally biased region" description="Low complexity" evidence="1">
    <location>
        <begin position="138"/>
        <end position="151"/>
    </location>
</feature>
<feature type="region of interest" description="Disordered" evidence="1">
    <location>
        <begin position="1"/>
        <end position="75"/>
    </location>
</feature>
<dbReference type="AlphaFoldDB" id="A0A4V3XHT9"/>
<feature type="region of interest" description="Disordered" evidence="1">
    <location>
        <begin position="383"/>
        <end position="417"/>
    </location>
</feature>
<reference evidence="2 3" key="1">
    <citation type="submission" date="2019-02" db="EMBL/GenBank/DDBJ databases">
        <title>Genome sequencing of the rare red list fungi Antrodiella citrinella (Flaviporus citrinellus).</title>
        <authorList>
            <person name="Buettner E."/>
            <person name="Kellner H."/>
        </authorList>
    </citation>
    <scope>NUCLEOTIDE SEQUENCE [LARGE SCALE GENOMIC DNA]</scope>
    <source>
        <strain evidence="2 3">DSM 108506</strain>
    </source>
</reference>
<dbReference type="Proteomes" id="UP000308730">
    <property type="component" value="Unassembled WGS sequence"/>
</dbReference>
<sequence>MNGPGTLADIPPLVPSMLGGSAMYRGHRAHHSISSSSNSSTGWSALSDEEEDDSSSPHVNIEGESAFNDAYGEGSLKSSLHPHSALLYARRPSSTNHRSTIPLLHRRTSSQSSPLAVPVKSPLSGPASSLSVEDDLSDVPSFSLCSSVSSTRSRRDTVRPNVIEDNSEDSTVSKRRSRNRTSLPAYFSLLQSPSSPPSSRSSGSRQALASLSQSLRTSPTTPRTAHPILNLTHAHAEASSRPTAAIESTPRGRLQRRDPEARSVSGRRSLGRSPPRRSSRTEASSPPPYRQQHAVLGSQARARLDSVEKVFEWVSHSPVASGAIRGRTVTRRNSSPPPKHEIFRDPGAARDLHEKCKQEDVMDDEEAGRIRREDLRGRRKVEELDEAEIAPGAPGYGNGRSGLKARERPRGRMGGVW</sequence>
<name>A0A4V3XHT9_9APHY</name>
<dbReference type="OrthoDB" id="2984747at2759"/>
<comment type="caution">
    <text evidence="2">The sequence shown here is derived from an EMBL/GenBank/DDBJ whole genome shotgun (WGS) entry which is preliminary data.</text>
</comment>
<evidence type="ECO:0000256" key="1">
    <source>
        <dbReference type="SAM" id="MobiDB-lite"/>
    </source>
</evidence>
<proteinExistence type="predicted"/>
<evidence type="ECO:0000313" key="3">
    <source>
        <dbReference type="Proteomes" id="UP000308730"/>
    </source>
</evidence>